<dbReference type="GO" id="GO:0005737">
    <property type="term" value="C:cytoplasm"/>
    <property type="evidence" value="ECO:0007669"/>
    <property type="project" value="TreeGrafter"/>
</dbReference>
<organism evidence="1">
    <name type="scientific">Nymphaea colorata</name>
    <name type="common">pocket water lily</name>
    <dbReference type="NCBI Taxonomy" id="210225"/>
    <lineage>
        <taxon>Eukaryota</taxon>
        <taxon>Viridiplantae</taxon>
        <taxon>Streptophyta</taxon>
        <taxon>Embryophyta</taxon>
        <taxon>Tracheophyta</taxon>
        <taxon>Spermatophyta</taxon>
        <taxon>Magnoliopsida</taxon>
        <taxon>Nymphaeales</taxon>
        <taxon>Nymphaeaceae</taxon>
        <taxon>Nymphaea</taxon>
    </lineage>
</organism>
<accession>A0A5K1HFL4</accession>
<dbReference type="InterPro" id="IPR017853">
    <property type="entry name" value="GH"/>
</dbReference>
<reference evidence="1" key="1">
    <citation type="submission" date="2019-09" db="EMBL/GenBank/DDBJ databases">
        <authorList>
            <person name="Zhang L."/>
        </authorList>
    </citation>
    <scope>NUCLEOTIDE SEQUENCE</scope>
</reference>
<dbReference type="SUPFAM" id="SSF51445">
    <property type="entry name" value="(Trans)glycosidases"/>
    <property type="match status" value="1"/>
</dbReference>
<gene>
    <name evidence="1" type="ORF">NYM_LOCUS29616</name>
</gene>
<dbReference type="Gene3D" id="3.20.20.80">
    <property type="entry name" value="Glycosidases"/>
    <property type="match status" value="1"/>
</dbReference>
<dbReference type="GO" id="GO:0005975">
    <property type="term" value="P:carbohydrate metabolic process"/>
    <property type="evidence" value="ECO:0007669"/>
    <property type="project" value="TreeGrafter"/>
</dbReference>
<name>A0A5K1HFL4_9MAGN</name>
<proteinExistence type="predicted"/>
<dbReference type="EMBL" id="LR722028">
    <property type="protein sequence ID" value="VVW86825.1"/>
    <property type="molecule type" value="Genomic_DNA"/>
</dbReference>
<dbReference type="GO" id="GO:0003844">
    <property type="term" value="F:1,4-alpha-glucan branching enzyme activity"/>
    <property type="evidence" value="ECO:0007669"/>
    <property type="project" value="TreeGrafter"/>
</dbReference>
<evidence type="ECO:0008006" key="2">
    <source>
        <dbReference type="Google" id="ProtNLM"/>
    </source>
</evidence>
<protein>
    <recommendedName>
        <fullName evidence="2">Glycosyl hydrolase family 13 catalytic domain-containing protein</fullName>
    </recommendedName>
</protein>
<dbReference type="AlphaFoldDB" id="A0A5K1HFL4"/>
<evidence type="ECO:0000313" key="1">
    <source>
        <dbReference type="EMBL" id="VVW86825.1"/>
    </source>
</evidence>
<dbReference type="PANTHER" id="PTHR43651">
    <property type="entry name" value="1,4-ALPHA-GLUCAN-BRANCHING ENZYME"/>
    <property type="match status" value="1"/>
</dbReference>
<sequence length="207" mass="24104">MWDGTDYQYFHGGEKGNHPLWDSRVFDYSKYEVLRFLLSNIRFWLEEYNADGFRFDGVTSMLYEHHGKNYGFTGNYNEYFNHMLDVDALAYLAIANQLARTIYPQVILIAEDVSGFPGLCRSIEEGGIGFGFRLAMAVPDMWIKLLKEKVDEDWKVGEIAFQLTNRRYKEPCIAYAESHDQALVGDKTISMWLFDSEIYDNMSVFSQ</sequence>
<dbReference type="PANTHER" id="PTHR43651:SF3">
    <property type="entry name" value="1,4-ALPHA-GLUCAN-BRANCHING ENZYME"/>
    <property type="match status" value="1"/>
</dbReference>